<proteinExistence type="predicted"/>
<reference evidence="1" key="1">
    <citation type="submission" date="2022-06" db="EMBL/GenBank/DDBJ databases">
        <title>Sphingomicrobium sedimins sp. nov., a marine bacterium isolated from tidal flat.</title>
        <authorList>
            <person name="Kim C.-H."/>
            <person name="Yoo Y."/>
            <person name="Kim J.-J."/>
        </authorList>
    </citation>
    <scope>NUCLEOTIDE SEQUENCE</scope>
    <source>
        <strain evidence="1">GRR-S6-50</strain>
    </source>
</reference>
<accession>A0A9X2ELJ5</accession>
<comment type="caution">
    <text evidence="1">The sequence shown here is derived from an EMBL/GenBank/DDBJ whole genome shotgun (WGS) entry which is preliminary data.</text>
</comment>
<dbReference type="EMBL" id="JAMSHT010000001">
    <property type="protein sequence ID" value="MCM8557579.1"/>
    <property type="molecule type" value="Genomic_DNA"/>
</dbReference>
<sequence>MIKRNLTIAIAALAIAGCNSEPETVTAGEIIDPQAEELAKREPMDINDLPVGVGSDTYRCSGSNAVVRVDWVRTGEDLTARVTLQGSTGITLPETSPGVMANEDNTLRGTPGSDSITFNGATCSQ</sequence>
<dbReference type="RefSeq" id="WP_252113757.1">
    <property type="nucleotide sequence ID" value="NZ_JAMSHT010000001.1"/>
</dbReference>
<protein>
    <submittedName>
        <fullName evidence="1">Uncharacterized protein</fullName>
    </submittedName>
</protein>
<evidence type="ECO:0000313" key="1">
    <source>
        <dbReference type="EMBL" id="MCM8557579.1"/>
    </source>
</evidence>
<gene>
    <name evidence="1" type="ORF">NDO55_07070</name>
</gene>
<dbReference type="AlphaFoldDB" id="A0A9X2ELJ5"/>
<keyword evidence="2" id="KW-1185">Reference proteome</keyword>
<dbReference type="Proteomes" id="UP001155128">
    <property type="component" value="Unassembled WGS sequence"/>
</dbReference>
<organism evidence="1 2">
    <name type="scientific">Sphingomicrobium sediminis</name>
    <dbReference type="NCBI Taxonomy" id="2950949"/>
    <lineage>
        <taxon>Bacteria</taxon>
        <taxon>Pseudomonadati</taxon>
        <taxon>Pseudomonadota</taxon>
        <taxon>Alphaproteobacteria</taxon>
        <taxon>Sphingomonadales</taxon>
        <taxon>Sphingomonadaceae</taxon>
        <taxon>Sphingomicrobium</taxon>
    </lineage>
</organism>
<evidence type="ECO:0000313" key="2">
    <source>
        <dbReference type="Proteomes" id="UP001155128"/>
    </source>
</evidence>
<dbReference type="PROSITE" id="PS51257">
    <property type="entry name" value="PROKAR_LIPOPROTEIN"/>
    <property type="match status" value="1"/>
</dbReference>
<name>A0A9X2ELJ5_9SPHN</name>